<dbReference type="EMBL" id="ML978724">
    <property type="protein sequence ID" value="KAF2086559.1"/>
    <property type="molecule type" value="Genomic_DNA"/>
</dbReference>
<feature type="compositionally biased region" description="Polar residues" evidence="1">
    <location>
        <begin position="105"/>
        <end position="116"/>
    </location>
</feature>
<evidence type="ECO:0000256" key="1">
    <source>
        <dbReference type="SAM" id="MobiDB-lite"/>
    </source>
</evidence>
<sequence>MLRPKYPVWFQTSSIENGRIFRTSSDSRTIYERLGDDNVERKRREGECTKAKNRGRQTVMQKTMEKGQSKWKLTTKVKRLEERTTKSQSKRESMARLAMAKRSQIADSRQWTNTKQ</sequence>
<reference evidence="2" key="1">
    <citation type="journal article" date="2020" name="Stud. Mycol.">
        <title>101 Dothideomycetes genomes: a test case for predicting lifestyles and emergence of pathogens.</title>
        <authorList>
            <person name="Haridas S."/>
            <person name="Albert R."/>
            <person name="Binder M."/>
            <person name="Bloem J."/>
            <person name="Labutti K."/>
            <person name="Salamov A."/>
            <person name="Andreopoulos B."/>
            <person name="Baker S."/>
            <person name="Barry K."/>
            <person name="Bills G."/>
            <person name="Bluhm B."/>
            <person name="Cannon C."/>
            <person name="Castanera R."/>
            <person name="Culley D."/>
            <person name="Daum C."/>
            <person name="Ezra D."/>
            <person name="Gonzalez J."/>
            <person name="Henrissat B."/>
            <person name="Kuo A."/>
            <person name="Liang C."/>
            <person name="Lipzen A."/>
            <person name="Lutzoni F."/>
            <person name="Magnuson J."/>
            <person name="Mondo S."/>
            <person name="Nolan M."/>
            <person name="Ohm R."/>
            <person name="Pangilinan J."/>
            <person name="Park H.-J."/>
            <person name="Ramirez L."/>
            <person name="Alfaro M."/>
            <person name="Sun H."/>
            <person name="Tritt A."/>
            <person name="Yoshinaga Y."/>
            <person name="Zwiers L.-H."/>
            <person name="Turgeon B."/>
            <person name="Goodwin S."/>
            <person name="Spatafora J."/>
            <person name="Crous P."/>
            <person name="Grigoriev I."/>
        </authorList>
    </citation>
    <scope>NUCLEOTIDE SEQUENCE</scope>
    <source>
        <strain evidence="2">CBS 121410</strain>
    </source>
</reference>
<evidence type="ECO:0000313" key="2">
    <source>
        <dbReference type="EMBL" id="KAF2086559.1"/>
    </source>
</evidence>
<comment type="caution">
    <text evidence="2">The sequence shown here is derived from an EMBL/GenBank/DDBJ whole genome shotgun (WGS) entry which is preliminary data.</text>
</comment>
<feature type="region of interest" description="Disordered" evidence="1">
    <location>
        <begin position="42"/>
        <end position="116"/>
    </location>
</feature>
<gene>
    <name evidence="2" type="ORF">K490DRAFT_66752</name>
</gene>
<organism evidence="2 3">
    <name type="scientific">Saccharata proteae CBS 121410</name>
    <dbReference type="NCBI Taxonomy" id="1314787"/>
    <lineage>
        <taxon>Eukaryota</taxon>
        <taxon>Fungi</taxon>
        <taxon>Dikarya</taxon>
        <taxon>Ascomycota</taxon>
        <taxon>Pezizomycotina</taxon>
        <taxon>Dothideomycetes</taxon>
        <taxon>Dothideomycetes incertae sedis</taxon>
        <taxon>Botryosphaeriales</taxon>
        <taxon>Saccharataceae</taxon>
        <taxon>Saccharata</taxon>
    </lineage>
</organism>
<dbReference type="Proteomes" id="UP000799776">
    <property type="component" value="Unassembled WGS sequence"/>
</dbReference>
<keyword evidence="3" id="KW-1185">Reference proteome</keyword>
<evidence type="ECO:0000313" key="3">
    <source>
        <dbReference type="Proteomes" id="UP000799776"/>
    </source>
</evidence>
<proteinExistence type="predicted"/>
<protein>
    <submittedName>
        <fullName evidence="2">Uncharacterized protein</fullName>
    </submittedName>
</protein>
<accession>A0A9P4HRD8</accession>
<name>A0A9P4HRD8_9PEZI</name>
<feature type="compositionally biased region" description="Basic and acidic residues" evidence="1">
    <location>
        <begin position="78"/>
        <end position="94"/>
    </location>
</feature>
<dbReference type="AlphaFoldDB" id="A0A9P4HRD8"/>